<evidence type="ECO:0000313" key="2">
    <source>
        <dbReference type="EMBL" id="TYJ51188.1"/>
    </source>
</evidence>
<gene>
    <name evidence="2" type="ORF">B9479_008255</name>
</gene>
<feature type="compositionally biased region" description="Low complexity" evidence="1">
    <location>
        <begin position="77"/>
        <end position="93"/>
    </location>
</feature>
<feature type="region of interest" description="Disordered" evidence="1">
    <location>
        <begin position="1"/>
        <end position="119"/>
    </location>
</feature>
<evidence type="ECO:0000256" key="1">
    <source>
        <dbReference type="SAM" id="MobiDB-lite"/>
    </source>
</evidence>
<organism evidence="2 3">
    <name type="scientific">Cryptococcus floricola</name>
    <dbReference type="NCBI Taxonomy" id="2591691"/>
    <lineage>
        <taxon>Eukaryota</taxon>
        <taxon>Fungi</taxon>
        <taxon>Dikarya</taxon>
        <taxon>Basidiomycota</taxon>
        <taxon>Agaricomycotina</taxon>
        <taxon>Tremellomycetes</taxon>
        <taxon>Tremellales</taxon>
        <taxon>Cryptococcaceae</taxon>
        <taxon>Cryptococcus</taxon>
    </lineage>
</organism>
<sequence>MAHPLNTTALPPPPAPQTALPLSSFPQTSFPPPPAPQLPPSQAVPSRTLSLPNTPLRAGSSQLHAPDAPHRPTFHRPLPQAPHSSSPHSQVSPFRLDSRREHPVVDAQAPPPPQPHSQQHYPFPGYPSPALHLPPTLSVQLRGEGKEDAKEVIKALDQHIRGHPYFRQFPDYARWWAQMHLCGPALDWST</sequence>
<keyword evidence="3" id="KW-1185">Reference proteome</keyword>
<dbReference type="Proteomes" id="UP000322245">
    <property type="component" value="Unassembled WGS sequence"/>
</dbReference>
<name>A0A5D3AKK7_9TREE</name>
<dbReference type="AlphaFoldDB" id="A0A5D3AKK7"/>
<comment type="caution">
    <text evidence="2">The sequence shown here is derived from an EMBL/GenBank/DDBJ whole genome shotgun (WGS) entry which is preliminary data.</text>
</comment>
<feature type="compositionally biased region" description="Low complexity" evidence="1">
    <location>
        <begin position="17"/>
        <end position="28"/>
    </location>
</feature>
<feature type="compositionally biased region" description="Polar residues" evidence="1">
    <location>
        <begin position="47"/>
        <end position="63"/>
    </location>
</feature>
<dbReference type="EMBL" id="NIDF01000346">
    <property type="protein sequence ID" value="TYJ51188.1"/>
    <property type="molecule type" value="Genomic_DNA"/>
</dbReference>
<protein>
    <submittedName>
        <fullName evidence="2">Uncharacterized protein</fullName>
    </submittedName>
</protein>
<reference evidence="2 3" key="1">
    <citation type="submission" date="2017-05" db="EMBL/GenBank/DDBJ databases">
        <title>The Genome Sequence of Tsuchiyaea wingfieldii DSM 27421.</title>
        <authorList>
            <person name="Cuomo C."/>
            <person name="Passer A."/>
            <person name="Billmyre B."/>
            <person name="Heitman J."/>
        </authorList>
    </citation>
    <scope>NUCLEOTIDE SEQUENCE [LARGE SCALE GENOMIC DNA]</scope>
    <source>
        <strain evidence="2 3">DSM 27421</strain>
    </source>
</reference>
<feature type="non-terminal residue" evidence="2">
    <location>
        <position position="190"/>
    </location>
</feature>
<proteinExistence type="predicted"/>
<evidence type="ECO:0000313" key="3">
    <source>
        <dbReference type="Proteomes" id="UP000322245"/>
    </source>
</evidence>
<accession>A0A5D3AKK7</accession>
<feature type="compositionally biased region" description="Pro residues" evidence="1">
    <location>
        <begin position="29"/>
        <end position="39"/>
    </location>
</feature>